<protein>
    <submittedName>
        <fullName evidence="2">N-acetyltransferase GCN5</fullName>
    </submittedName>
</protein>
<dbReference type="AlphaFoldDB" id="A0A123SEH3"/>
<keyword evidence="2" id="KW-0808">Transferase</keyword>
<sequence length="164" mass="18410">MELRRPTIADKETILEMLAEFEKAGSAMDGGFISKDVDFEEWLEKLKLAELGLELPEGFVPYVQYVSFDPTGRALGFLNLRLRLNDVLLKKGGHIGYSIRPTERGKGYAKDQLRLGLQEAASKNITKVLVTCSTDNQASRRTIVVCGGVLEDVRDGVERYWIED</sequence>
<reference evidence="2 3" key="1">
    <citation type="submission" date="2016-02" db="EMBL/GenBank/DDBJ databases">
        <authorList>
            <consortium name="Pathogen Informatics"/>
        </authorList>
    </citation>
    <scope>NUCLEOTIDE SEQUENCE [LARGE SCALE GENOMIC DNA]</scope>
    <source>
        <strain evidence="2 3">LSS100</strain>
    </source>
</reference>
<dbReference type="InterPro" id="IPR000182">
    <property type="entry name" value="GNAT_dom"/>
</dbReference>
<evidence type="ECO:0000313" key="3">
    <source>
        <dbReference type="Proteomes" id="UP000072003"/>
    </source>
</evidence>
<feature type="domain" description="N-acetyltransferase" evidence="1">
    <location>
        <begin position="1"/>
        <end position="164"/>
    </location>
</feature>
<dbReference type="Pfam" id="PF13302">
    <property type="entry name" value="Acetyltransf_3"/>
    <property type="match status" value="1"/>
</dbReference>
<dbReference type="PROSITE" id="PS51186">
    <property type="entry name" value="GNAT"/>
    <property type="match status" value="1"/>
</dbReference>
<dbReference type="GO" id="GO:0016747">
    <property type="term" value="F:acyltransferase activity, transferring groups other than amino-acyl groups"/>
    <property type="evidence" value="ECO:0007669"/>
    <property type="project" value="InterPro"/>
</dbReference>
<dbReference type="SUPFAM" id="SSF55729">
    <property type="entry name" value="Acyl-CoA N-acyltransferases (Nat)"/>
    <property type="match status" value="1"/>
</dbReference>
<dbReference type="EMBL" id="FIFN01000008">
    <property type="protein sequence ID" value="CYU09852.1"/>
    <property type="molecule type" value="Genomic_DNA"/>
</dbReference>
<evidence type="ECO:0000259" key="1">
    <source>
        <dbReference type="PROSITE" id="PS51186"/>
    </source>
</evidence>
<name>A0A123SEH3_STRSU</name>
<organism evidence="2 3">
    <name type="scientific">Streptococcus suis</name>
    <dbReference type="NCBI Taxonomy" id="1307"/>
    <lineage>
        <taxon>Bacteria</taxon>
        <taxon>Bacillati</taxon>
        <taxon>Bacillota</taxon>
        <taxon>Bacilli</taxon>
        <taxon>Lactobacillales</taxon>
        <taxon>Streptococcaceae</taxon>
        <taxon>Streptococcus</taxon>
    </lineage>
</organism>
<dbReference type="PANTHER" id="PTHR39173:SF1">
    <property type="entry name" value="ACETYLTRANSFERASE"/>
    <property type="match status" value="1"/>
</dbReference>
<accession>A0A123SEH3</accession>
<proteinExistence type="predicted"/>
<gene>
    <name evidence="2" type="ORF">ERS132462_01021</name>
</gene>
<evidence type="ECO:0000313" key="2">
    <source>
        <dbReference type="EMBL" id="CYU09852.1"/>
    </source>
</evidence>
<dbReference type="InterPro" id="IPR016181">
    <property type="entry name" value="Acyl_CoA_acyltransferase"/>
</dbReference>
<dbReference type="PANTHER" id="PTHR39173">
    <property type="entry name" value="ACETYLTRANSFERASE"/>
    <property type="match status" value="1"/>
</dbReference>
<dbReference type="RefSeq" id="WP_044671413.1">
    <property type="nucleotide sequence ID" value="NZ_CEDC01000029.1"/>
</dbReference>
<dbReference type="Proteomes" id="UP000072003">
    <property type="component" value="Unassembled WGS sequence"/>
</dbReference>
<dbReference type="Gene3D" id="3.40.630.30">
    <property type="match status" value="1"/>
</dbReference>